<dbReference type="InterPro" id="IPR001279">
    <property type="entry name" value="Metallo-B-lactamas"/>
</dbReference>
<protein>
    <submittedName>
        <fullName evidence="8">(diamondback moth) hypothetical protein</fullName>
    </submittedName>
</protein>
<name>A0A8S4DN99_PLUXY</name>
<dbReference type="GO" id="GO:0003684">
    <property type="term" value="F:damaged DNA binding"/>
    <property type="evidence" value="ECO:0007669"/>
    <property type="project" value="TreeGrafter"/>
</dbReference>
<dbReference type="Pfam" id="PF07522">
    <property type="entry name" value="DRMBL"/>
    <property type="match status" value="1"/>
</dbReference>
<gene>
    <name evidence="8" type="ORF">PLXY2_LOCUS3354</name>
</gene>
<comment type="similarity">
    <text evidence="2">Belongs to the DNA repair metallo-beta-lactamase (DRMBL) family.</text>
</comment>
<dbReference type="GO" id="GO:0005634">
    <property type="term" value="C:nucleus"/>
    <property type="evidence" value="ECO:0007669"/>
    <property type="project" value="UniProtKB-SubCell"/>
</dbReference>
<comment type="caution">
    <text evidence="8">The sequence shown here is derived from an EMBL/GenBank/DDBJ whole genome shotgun (WGS) entry which is preliminary data.</text>
</comment>
<accession>A0A8S4DN99</accession>
<dbReference type="SMART" id="SM00849">
    <property type="entry name" value="Lactamase_B"/>
    <property type="match status" value="1"/>
</dbReference>
<feature type="compositionally biased region" description="Polar residues" evidence="6">
    <location>
        <begin position="404"/>
        <end position="439"/>
    </location>
</feature>
<feature type="compositionally biased region" description="Basic and acidic residues" evidence="6">
    <location>
        <begin position="444"/>
        <end position="458"/>
    </location>
</feature>
<feature type="region of interest" description="Disordered" evidence="6">
    <location>
        <begin position="389"/>
        <end position="481"/>
    </location>
</feature>
<proteinExistence type="inferred from homology"/>
<reference evidence="8" key="1">
    <citation type="submission" date="2020-11" db="EMBL/GenBank/DDBJ databases">
        <authorList>
            <person name="Whiteford S."/>
        </authorList>
    </citation>
    <scope>NUCLEOTIDE SEQUENCE</scope>
</reference>
<feature type="compositionally biased region" description="Polar residues" evidence="6">
    <location>
        <begin position="461"/>
        <end position="481"/>
    </location>
</feature>
<sequence length="865" mass="96718">MMNDDINNYIPSVLNPRAIRKENTGNSTFLTQNSIISRCSLSLKRNGGSFTPQRKAFTQNKENLQRNINTLEISTLQHSKPAKTHDKAESTSGFSAIKDFVDHFDNKHRENQVQEVNTLNTIPQTKTVDNSAWSSSALSAIKGLVENHDARTYQSVTPSPLRSPYTILPVKECDSSIISLSSATELNVTDDNSSLSNTINEACKPLISVSFGINECNKVNISSKKSNIRNISVCHENENITVDCDITEISEEASVVSDLDENMNENSTANPLKRSAVAVSLEIKKKKTLTAEDIEGSGKVLLLKTDAIDQVSHVIVQPPNYTIVKRQYKSKNSSQNKSVCNNAKTLIKLSADKRQKSIDSYFKKKTDADVIELSDTTILLEDIDDKNEDLSQGESVKHDAVDMSKNSGLNGANRASSSNQRSPRNEVTSQAKFTRQVASPTKRMAQENGEHVRKRQETKAIISQPQSLNSPQSRQNSARCQSSKTLDALHFSLPSKSKTNNKPKSVPFHKVVTGTHFAVDAFSYGDIPNVKHYFLTHFHSDHYMGLKKTFNKPLYCSKITADLCISRLGVNSDYINILNLDEPLRIDGVEVSAVDANHCPGSIMLVFTLPTGRTILHTGDFRATPAMESYPLFWNRDVHTVYLDTTYCNPRYDFPTQDQSLDMALFLLRQKKIDLEKIGKKFSSVLIVCGTYTIGKEKFFQGMSRRVGCTVWACPEKDKVLQIVEGRSFSQVAPQSCQLHVVPMRDLTVEKLRTYLDSQNGSFDEVVAFKPSGWENGKNSTVHKDKITIYGIPYSEHSSFSEMIRFVNFLKPKQVIPTVDISGGPKAVQKYFPCPLVYKEEVHSQSKVTDYFRIPSKQQGTAITW</sequence>
<dbReference type="InterPro" id="IPR036866">
    <property type="entry name" value="RibonucZ/Hydroxyglut_hydro"/>
</dbReference>
<evidence type="ECO:0000256" key="3">
    <source>
        <dbReference type="ARBA" id="ARBA00022763"/>
    </source>
</evidence>
<evidence type="ECO:0000259" key="7">
    <source>
        <dbReference type="SMART" id="SM00849"/>
    </source>
</evidence>
<feature type="domain" description="Metallo-beta-lactamase" evidence="7">
    <location>
        <begin position="505"/>
        <end position="692"/>
    </location>
</feature>
<evidence type="ECO:0000256" key="6">
    <source>
        <dbReference type="SAM" id="MobiDB-lite"/>
    </source>
</evidence>
<dbReference type="Proteomes" id="UP000653454">
    <property type="component" value="Unassembled WGS sequence"/>
</dbReference>
<comment type="subcellular location">
    <subcellularLocation>
        <location evidence="1">Nucleus</location>
    </subcellularLocation>
</comment>
<evidence type="ECO:0000313" key="8">
    <source>
        <dbReference type="EMBL" id="CAG9104926.1"/>
    </source>
</evidence>
<dbReference type="InterPro" id="IPR011084">
    <property type="entry name" value="DRMBL"/>
</dbReference>
<dbReference type="PANTHER" id="PTHR23240">
    <property type="entry name" value="DNA CROSS-LINK REPAIR PROTEIN PSO2/SNM1-RELATED"/>
    <property type="match status" value="1"/>
</dbReference>
<keyword evidence="4" id="KW-0234">DNA repair</keyword>
<dbReference type="SUPFAM" id="SSF56281">
    <property type="entry name" value="Metallo-hydrolase/oxidoreductase"/>
    <property type="match status" value="1"/>
</dbReference>
<dbReference type="Gene3D" id="3.60.15.10">
    <property type="entry name" value="Ribonuclease Z/Hydroxyacylglutathione hydrolase-like"/>
    <property type="match status" value="1"/>
</dbReference>
<keyword evidence="9" id="KW-1185">Reference proteome</keyword>
<dbReference type="CDD" id="cd16273">
    <property type="entry name" value="SNM1A-1C-like_MBL-fold"/>
    <property type="match status" value="1"/>
</dbReference>
<keyword evidence="5" id="KW-0539">Nucleus</keyword>
<dbReference type="PANTHER" id="PTHR23240:SF6">
    <property type="entry name" value="DNA CROSS-LINK REPAIR 1A PROTEIN"/>
    <property type="match status" value="1"/>
</dbReference>
<dbReference type="FunFam" id="3.60.15.10:FF:000010">
    <property type="entry name" value="DNA cross-link repair 1A"/>
    <property type="match status" value="1"/>
</dbReference>
<evidence type="ECO:0000256" key="1">
    <source>
        <dbReference type="ARBA" id="ARBA00004123"/>
    </source>
</evidence>
<dbReference type="AlphaFoldDB" id="A0A8S4DN99"/>
<evidence type="ECO:0000313" key="9">
    <source>
        <dbReference type="Proteomes" id="UP000653454"/>
    </source>
</evidence>
<keyword evidence="3" id="KW-0227">DNA damage</keyword>
<evidence type="ECO:0000256" key="5">
    <source>
        <dbReference type="ARBA" id="ARBA00023242"/>
    </source>
</evidence>
<evidence type="ECO:0000256" key="4">
    <source>
        <dbReference type="ARBA" id="ARBA00023204"/>
    </source>
</evidence>
<organism evidence="8 9">
    <name type="scientific">Plutella xylostella</name>
    <name type="common">Diamondback moth</name>
    <name type="synonym">Plutella maculipennis</name>
    <dbReference type="NCBI Taxonomy" id="51655"/>
    <lineage>
        <taxon>Eukaryota</taxon>
        <taxon>Metazoa</taxon>
        <taxon>Ecdysozoa</taxon>
        <taxon>Arthropoda</taxon>
        <taxon>Hexapoda</taxon>
        <taxon>Insecta</taxon>
        <taxon>Pterygota</taxon>
        <taxon>Neoptera</taxon>
        <taxon>Endopterygota</taxon>
        <taxon>Lepidoptera</taxon>
        <taxon>Glossata</taxon>
        <taxon>Ditrysia</taxon>
        <taxon>Yponomeutoidea</taxon>
        <taxon>Plutellidae</taxon>
        <taxon>Plutella</taxon>
    </lineage>
</organism>
<dbReference type="GO" id="GO:0035312">
    <property type="term" value="F:5'-3' DNA exonuclease activity"/>
    <property type="evidence" value="ECO:0007669"/>
    <property type="project" value="TreeGrafter"/>
</dbReference>
<dbReference type="GO" id="GO:0036297">
    <property type="term" value="P:interstrand cross-link repair"/>
    <property type="evidence" value="ECO:0007669"/>
    <property type="project" value="TreeGrafter"/>
</dbReference>
<evidence type="ECO:0000256" key="2">
    <source>
        <dbReference type="ARBA" id="ARBA00010304"/>
    </source>
</evidence>
<dbReference type="GO" id="GO:0006303">
    <property type="term" value="P:double-strand break repair via nonhomologous end joining"/>
    <property type="evidence" value="ECO:0007669"/>
    <property type="project" value="TreeGrafter"/>
</dbReference>
<dbReference type="Gene3D" id="3.40.50.12650">
    <property type="match status" value="1"/>
</dbReference>
<dbReference type="GO" id="GO:0031123">
    <property type="term" value="P:RNA 3'-end processing"/>
    <property type="evidence" value="ECO:0007669"/>
    <property type="project" value="UniProtKB-ARBA"/>
</dbReference>
<dbReference type="EMBL" id="CAJHNJ030000008">
    <property type="protein sequence ID" value="CAG9104926.1"/>
    <property type="molecule type" value="Genomic_DNA"/>
</dbReference>